<dbReference type="GO" id="GO:0006508">
    <property type="term" value="P:proteolysis"/>
    <property type="evidence" value="ECO:0007669"/>
    <property type="project" value="UniProtKB-KW"/>
</dbReference>
<feature type="repeat" description="Solcar" evidence="11">
    <location>
        <begin position="196"/>
        <end position="287"/>
    </location>
</feature>
<dbReference type="Pfam" id="PF01067">
    <property type="entry name" value="Calpain_III"/>
    <property type="match status" value="1"/>
</dbReference>
<dbReference type="Pfam" id="PF00648">
    <property type="entry name" value="Peptidase_C2"/>
    <property type="match status" value="1"/>
</dbReference>
<evidence type="ECO:0000313" key="15">
    <source>
        <dbReference type="Proteomes" id="UP000318571"/>
    </source>
</evidence>
<evidence type="ECO:0000256" key="4">
    <source>
        <dbReference type="ARBA" id="ARBA00022670"/>
    </source>
</evidence>
<dbReference type="SUPFAM" id="SSF49562">
    <property type="entry name" value="C2 domain (Calcium/lipid-binding domain, CaLB)"/>
    <property type="match status" value="1"/>
</dbReference>
<dbReference type="GO" id="GO:0004198">
    <property type="term" value="F:calcium-dependent cysteine-type endopeptidase activity"/>
    <property type="evidence" value="ECO:0007669"/>
    <property type="project" value="InterPro"/>
</dbReference>
<dbReference type="PROSITE" id="PS50004">
    <property type="entry name" value="C2"/>
    <property type="match status" value="1"/>
</dbReference>
<dbReference type="CDD" id="cd00044">
    <property type="entry name" value="CysPc"/>
    <property type="match status" value="1"/>
</dbReference>
<keyword evidence="7 10" id="KW-0788">Thiol protease</keyword>
<evidence type="ECO:0000256" key="6">
    <source>
        <dbReference type="ARBA" id="ARBA00022801"/>
    </source>
</evidence>
<evidence type="ECO:0000256" key="11">
    <source>
        <dbReference type="PROSITE-ProRule" id="PRU00282"/>
    </source>
</evidence>
<evidence type="ECO:0000256" key="7">
    <source>
        <dbReference type="ARBA" id="ARBA00022807"/>
    </source>
</evidence>
<evidence type="ECO:0000256" key="1">
    <source>
        <dbReference type="ARBA" id="ARBA00004141"/>
    </source>
</evidence>
<feature type="non-terminal residue" evidence="14">
    <location>
        <position position="931"/>
    </location>
</feature>
<dbReference type="GO" id="GO:0016020">
    <property type="term" value="C:membrane"/>
    <property type="evidence" value="ECO:0007669"/>
    <property type="project" value="UniProtKB-SubCell"/>
</dbReference>
<keyword evidence="15" id="KW-1185">Reference proteome</keyword>
<evidence type="ECO:0000256" key="10">
    <source>
        <dbReference type="PROSITE-ProRule" id="PRU00239"/>
    </source>
</evidence>
<dbReference type="GO" id="GO:0005737">
    <property type="term" value="C:cytoplasm"/>
    <property type="evidence" value="ECO:0007669"/>
    <property type="project" value="TreeGrafter"/>
</dbReference>
<dbReference type="FunFam" id="3.90.70.10:FF:000114">
    <property type="entry name" value="Calpain a"/>
    <property type="match status" value="1"/>
</dbReference>
<evidence type="ECO:0000256" key="8">
    <source>
        <dbReference type="ARBA" id="ARBA00023136"/>
    </source>
</evidence>
<dbReference type="InterPro" id="IPR033884">
    <property type="entry name" value="C2_Calpain"/>
</dbReference>
<feature type="active site" evidence="9 10">
    <location>
        <position position="371"/>
    </location>
</feature>
<dbReference type="InterPro" id="IPR035892">
    <property type="entry name" value="C2_domain_sf"/>
</dbReference>
<organism evidence="14 15">
    <name type="scientific">Tigriopus californicus</name>
    <name type="common">Marine copepod</name>
    <dbReference type="NCBI Taxonomy" id="6832"/>
    <lineage>
        <taxon>Eukaryota</taxon>
        <taxon>Metazoa</taxon>
        <taxon>Ecdysozoa</taxon>
        <taxon>Arthropoda</taxon>
        <taxon>Crustacea</taxon>
        <taxon>Multicrustacea</taxon>
        <taxon>Hexanauplia</taxon>
        <taxon>Copepoda</taxon>
        <taxon>Harpacticoida</taxon>
        <taxon>Harpacticidae</taxon>
        <taxon>Tigriopus</taxon>
    </lineage>
</organism>
<dbReference type="PANTHER" id="PTHR10183:SF379">
    <property type="entry name" value="CALPAIN-5"/>
    <property type="match status" value="1"/>
</dbReference>
<feature type="domain" description="Calpain catalytic" evidence="13">
    <location>
        <begin position="314"/>
        <end position="636"/>
    </location>
</feature>
<dbReference type="FunFam" id="2.60.40.150:FF:000131">
    <property type="entry name" value="calpain-6"/>
    <property type="match status" value="1"/>
</dbReference>
<dbReference type="Gene3D" id="1.50.40.10">
    <property type="entry name" value="Mitochondrial carrier domain"/>
    <property type="match status" value="1"/>
</dbReference>
<dbReference type="PANTHER" id="PTHR10183">
    <property type="entry name" value="CALPAIN"/>
    <property type="match status" value="1"/>
</dbReference>
<dbReference type="STRING" id="6832.A0A553NP06"/>
<feature type="domain" description="C2" evidence="12">
    <location>
        <begin position="786"/>
        <end position="911"/>
    </location>
</feature>
<dbReference type="SMART" id="SM00230">
    <property type="entry name" value="CysPc"/>
    <property type="match status" value="1"/>
</dbReference>
<feature type="active site" evidence="9 10">
    <location>
        <position position="543"/>
    </location>
</feature>
<dbReference type="PROSITE" id="PS50920">
    <property type="entry name" value="SOLCAR"/>
    <property type="match status" value="3"/>
</dbReference>
<dbReference type="PRINTS" id="PR00704">
    <property type="entry name" value="CALPAIN"/>
</dbReference>
<dbReference type="InterPro" id="IPR022682">
    <property type="entry name" value="Calpain_domain_III"/>
</dbReference>
<dbReference type="OMA" id="RMHVAQQ"/>
<dbReference type="InterPro" id="IPR036213">
    <property type="entry name" value="Calpain_III_sf"/>
</dbReference>
<dbReference type="SMART" id="SM00239">
    <property type="entry name" value="C2"/>
    <property type="match status" value="1"/>
</dbReference>
<comment type="similarity">
    <text evidence="3">Belongs to the peptidase C2 family.</text>
</comment>
<keyword evidence="8 11" id="KW-0472">Membrane</keyword>
<dbReference type="Pfam" id="PF00153">
    <property type="entry name" value="Mito_carr"/>
    <property type="match status" value="3"/>
</dbReference>
<dbReference type="Gene3D" id="2.60.120.380">
    <property type="match status" value="1"/>
</dbReference>
<dbReference type="PROSITE" id="PS50203">
    <property type="entry name" value="CALPAIN_CAT"/>
    <property type="match status" value="1"/>
</dbReference>
<dbReference type="SMART" id="SM00720">
    <property type="entry name" value="calpain_III"/>
    <property type="match status" value="1"/>
</dbReference>
<dbReference type="Gene3D" id="3.90.70.10">
    <property type="entry name" value="Cysteine proteinases"/>
    <property type="match status" value="1"/>
</dbReference>
<evidence type="ECO:0000256" key="3">
    <source>
        <dbReference type="ARBA" id="ARBA00007623"/>
    </source>
</evidence>
<proteinExistence type="inferred from homology"/>
<dbReference type="InterPro" id="IPR023395">
    <property type="entry name" value="MCP_dom_sf"/>
</dbReference>
<dbReference type="Gene3D" id="2.60.40.150">
    <property type="entry name" value="C2 domain"/>
    <property type="match status" value="1"/>
</dbReference>
<keyword evidence="6 10" id="KW-0378">Hydrolase</keyword>
<comment type="subcellular location">
    <subcellularLocation>
        <location evidence="1">Membrane</location>
        <topology evidence="1">Multi-pass membrane protein</topology>
    </subcellularLocation>
</comment>
<dbReference type="SUPFAM" id="SSF54001">
    <property type="entry name" value="Cysteine proteinases"/>
    <property type="match status" value="1"/>
</dbReference>
<protein>
    <recommendedName>
        <fullName evidence="16">Calpain catalytic domain-containing protein</fullName>
    </recommendedName>
</protein>
<evidence type="ECO:0008006" key="16">
    <source>
        <dbReference type="Google" id="ProtNLM"/>
    </source>
</evidence>
<evidence type="ECO:0000313" key="14">
    <source>
        <dbReference type="EMBL" id="TRY67156.1"/>
    </source>
</evidence>
<dbReference type="EMBL" id="VCGU01000011">
    <property type="protein sequence ID" value="TRY67156.1"/>
    <property type="molecule type" value="Genomic_DNA"/>
</dbReference>
<comment type="similarity">
    <text evidence="2">Belongs to the mitochondrial carrier (TC 2.A.29) family.</text>
</comment>
<gene>
    <name evidence="14" type="ORF">TCAL_02779</name>
</gene>
<dbReference type="FunFam" id="2.60.120.380:FF:000003">
    <property type="entry name" value="Calpain 5"/>
    <property type="match status" value="1"/>
</dbReference>
<sequence>MLNGGIASAIATVFTNPLDLLKTRLQVQGEGGQTMKYGNTPFSALKTIVREDGWAALQHGVSAAVAYNFIINSVRLGFFAYCDNKGYMKDAQGQTHLPMVLLCSSTGGALGAVASNPFYLLKTQMQTQSCTGVGQQHGHNGLRDGLRSIYASRGLAGFYQGTYALMMRNLSLSSAQLVSFAAIKDAIEDLALLPANSMWISFAGGVLSGFVVIGVGTPFDVTSVRLSNQSVDDKGRGKTYKSYTDCFIKVLKHEGIRGLYKGAIPAYVRKGPHNLIQLFIWDYLRVVSRKVMAERFNDQNYSKLRKHHQDLGLPWSDPIFPANESSIGLEKAKELPRNIEWKRPHEITKQPSLFVDGASGHDATQGRLGNCWFVAACSVLAGKKPLWERVIPDWKDQEWSEDNEYSGIFRFQFWRFGKWVEVCVDDQLPTYNGELLFSHSKDNNEFWGALLEKAYAKLHGTYEVLDGGNLSDALVDFTSGVSEVIEIDSEVNGYRTDDFEKKKCFFKSLITEMEDHALMCCAVKATSSAEMEQRTDLGLVKGHAYGITALKKVPLGGTNLSNLFKGREKLYLIRLQNPWGQKEWTGPFGDKSPEWSNISEKEREKLGLTFDDDGEFWMPFDDFLHQFTDMSICRVINTSVFSFSKTWCEEQLFDSWKKSDIEDRAGGCLNHPETFLNNPQYRFDISKEEDEIIVQLSQEDCRDKLVEKRKLLVIGFHIMKVEENRKYRVHKTQEGICNSDYILSKHIFLKTTLKKGRYVIIPTTLNPGESRNFLLRIFTDSDANVQKLEKHFPVPAWWKCCASPPTLLTKVTVKGASGLQNSDTFSQSDPYCIVNCEGKKVRSLVRTDDLSPEWNCKAIFFRKNPEKPIKIQIWNHNLVMDSFMGQALALAPNSEPSTLVLNLTGKGSKNSEILPGHVTVEVETYDDLKTL</sequence>
<comment type="caution">
    <text evidence="14">The sequence shown here is derived from an EMBL/GenBank/DDBJ whole genome shotgun (WGS) entry which is preliminary data.</text>
</comment>
<evidence type="ECO:0000256" key="5">
    <source>
        <dbReference type="ARBA" id="ARBA00022692"/>
    </source>
</evidence>
<dbReference type="InterPro" id="IPR001300">
    <property type="entry name" value="Peptidase_C2_calpain_cat"/>
</dbReference>
<dbReference type="InterPro" id="IPR022683">
    <property type="entry name" value="Calpain_III"/>
</dbReference>
<evidence type="ECO:0000256" key="2">
    <source>
        <dbReference type="ARBA" id="ARBA00006375"/>
    </source>
</evidence>
<dbReference type="CDD" id="cd04046">
    <property type="entry name" value="C2_Calpain"/>
    <property type="match status" value="1"/>
</dbReference>
<dbReference type="AlphaFoldDB" id="A0A553NP06"/>
<evidence type="ECO:0000256" key="9">
    <source>
        <dbReference type="PIRSR" id="PIRSR622684-1"/>
    </source>
</evidence>
<dbReference type="InterPro" id="IPR000169">
    <property type="entry name" value="Pept_cys_AS"/>
</dbReference>
<dbReference type="InterPro" id="IPR018108">
    <property type="entry name" value="MCP_transmembrane"/>
</dbReference>
<evidence type="ECO:0000259" key="12">
    <source>
        <dbReference type="PROSITE" id="PS50004"/>
    </source>
</evidence>
<feature type="repeat" description="Solcar" evidence="11">
    <location>
        <begin position="95"/>
        <end position="186"/>
    </location>
</feature>
<dbReference type="InterPro" id="IPR000008">
    <property type="entry name" value="C2_dom"/>
</dbReference>
<dbReference type="SUPFAM" id="SSF103506">
    <property type="entry name" value="Mitochondrial carrier"/>
    <property type="match status" value="1"/>
</dbReference>
<reference evidence="14 15" key="1">
    <citation type="journal article" date="2018" name="Nat. Ecol. Evol.">
        <title>Genomic signatures of mitonuclear coevolution across populations of Tigriopus californicus.</title>
        <authorList>
            <person name="Barreto F.S."/>
            <person name="Watson E.T."/>
            <person name="Lima T.G."/>
            <person name="Willett C.S."/>
            <person name="Edmands S."/>
            <person name="Li W."/>
            <person name="Burton R.S."/>
        </authorList>
    </citation>
    <scope>NUCLEOTIDE SEQUENCE [LARGE SCALE GENOMIC DNA]</scope>
    <source>
        <strain evidence="14 15">San Diego</strain>
    </source>
</reference>
<feature type="active site" evidence="9 10">
    <location>
        <position position="577"/>
    </location>
</feature>
<keyword evidence="5 11" id="KW-0812">Transmembrane</keyword>
<evidence type="ECO:0000259" key="13">
    <source>
        <dbReference type="PROSITE" id="PS50203"/>
    </source>
</evidence>
<dbReference type="InterPro" id="IPR022684">
    <property type="entry name" value="Calpain_cysteine_protease"/>
</dbReference>
<name>A0A553NP06_TIGCA</name>
<dbReference type="SUPFAM" id="SSF49758">
    <property type="entry name" value="Calpain large subunit, middle domain (domain III)"/>
    <property type="match status" value="1"/>
</dbReference>
<keyword evidence="4 10" id="KW-0645">Protease</keyword>
<dbReference type="Proteomes" id="UP000318571">
    <property type="component" value="Chromosome 4"/>
</dbReference>
<dbReference type="InterPro" id="IPR038765">
    <property type="entry name" value="Papain-like_cys_pep_sf"/>
</dbReference>
<dbReference type="PROSITE" id="PS00139">
    <property type="entry name" value="THIOL_PROTEASE_CYS"/>
    <property type="match status" value="1"/>
</dbReference>
<dbReference type="Pfam" id="PF00168">
    <property type="entry name" value="C2"/>
    <property type="match status" value="1"/>
</dbReference>
<accession>A0A553NP06</accession>
<feature type="repeat" description="Solcar" evidence="11">
    <location>
        <begin position="1"/>
        <end position="85"/>
    </location>
</feature>